<dbReference type="AlphaFoldDB" id="A0A9Q0FM54"/>
<proteinExistence type="predicted"/>
<keyword evidence="2" id="KW-1185">Reference proteome</keyword>
<accession>A0A9Q0FM54</accession>
<gene>
    <name evidence="1" type="ORF">Tsubulata_017211</name>
</gene>
<reference evidence="1" key="1">
    <citation type="submission" date="2022-02" db="EMBL/GenBank/DDBJ databases">
        <authorList>
            <person name="Henning P.M."/>
            <person name="McCubbin A.G."/>
            <person name="Shore J.S."/>
        </authorList>
    </citation>
    <scope>NUCLEOTIDE SEQUENCE</scope>
    <source>
        <strain evidence="1">F60SS</strain>
        <tissue evidence="1">Leaves</tissue>
    </source>
</reference>
<organism evidence="1 2">
    <name type="scientific">Turnera subulata</name>
    <dbReference type="NCBI Taxonomy" id="218843"/>
    <lineage>
        <taxon>Eukaryota</taxon>
        <taxon>Viridiplantae</taxon>
        <taxon>Streptophyta</taxon>
        <taxon>Embryophyta</taxon>
        <taxon>Tracheophyta</taxon>
        <taxon>Spermatophyta</taxon>
        <taxon>Magnoliopsida</taxon>
        <taxon>eudicotyledons</taxon>
        <taxon>Gunneridae</taxon>
        <taxon>Pentapetalae</taxon>
        <taxon>rosids</taxon>
        <taxon>fabids</taxon>
        <taxon>Malpighiales</taxon>
        <taxon>Passifloraceae</taxon>
        <taxon>Turnera</taxon>
    </lineage>
</organism>
<evidence type="ECO:0000313" key="2">
    <source>
        <dbReference type="Proteomes" id="UP001141552"/>
    </source>
</evidence>
<dbReference type="OrthoDB" id="1913089at2759"/>
<comment type="caution">
    <text evidence="1">The sequence shown here is derived from an EMBL/GenBank/DDBJ whole genome shotgun (WGS) entry which is preliminary data.</text>
</comment>
<protein>
    <submittedName>
        <fullName evidence="1">Uncharacterized protein</fullName>
    </submittedName>
</protein>
<evidence type="ECO:0000313" key="1">
    <source>
        <dbReference type="EMBL" id="KAJ4834048.1"/>
    </source>
</evidence>
<dbReference type="EMBL" id="JAKUCV010004789">
    <property type="protein sequence ID" value="KAJ4834048.1"/>
    <property type="molecule type" value="Genomic_DNA"/>
</dbReference>
<name>A0A9Q0FM54_9ROSI</name>
<dbReference type="Proteomes" id="UP001141552">
    <property type="component" value="Unassembled WGS sequence"/>
</dbReference>
<sequence>MDGKDVEINGLRTRSFRYEDKTNRRAFLRSYPLHWGAEEESQDEEMTRVNDHDYQKKPAMKIILSVFQWGEGKFLVFRRFKNRVKVYAIACIPVALKHPTGLLSS</sequence>
<reference evidence="1" key="2">
    <citation type="journal article" date="2023" name="Plants (Basel)">
        <title>Annotation of the Turnera subulata (Passifloraceae) Draft Genome Reveals the S-Locus Evolved after the Divergence of Turneroideae from Passifloroideae in a Stepwise Manner.</title>
        <authorList>
            <person name="Henning P.M."/>
            <person name="Roalson E.H."/>
            <person name="Mir W."/>
            <person name="McCubbin A.G."/>
            <person name="Shore J.S."/>
        </authorList>
    </citation>
    <scope>NUCLEOTIDE SEQUENCE</scope>
    <source>
        <strain evidence="1">F60SS</strain>
    </source>
</reference>